<keyword evidence="2" id="KW-1185">Reference proteome</keyword>
<accession>A0A067SAF6</accession>
<evidence type="ECO:0000313" key="2">
    <source>
        <dbReference type="Proteomes" id="UP000027222"/>
    </source>
</evidence>
<gene>
    <name evidence="1" type="ORF">GALMADRAFT_272964</name>
</gene>
<dbReference type="Proteomes" id="UP000027222">
    <property type="component" value="Unassembled WGS sequence"/>
</dbReference>
<dbReference type="EMBL" id="KL142412">
    <property type="protein sequence ID" value="KDR67880.1"/>
    <property type="molecule type" value="Genomic_DNA"/>
</dbReference>
<proteinExistence type="predicted"/>
<protein>
    <submittedName>
        <fullName evidence="1">Uncharacterized protein</fullName>
    </submittedName>
</protein>
<dbReference type="HOGENOM" id="CLU_2454887_0_0_1"/>
<evidence type="ECO:0000313" key="1">
    <source>
        <dbReference type="EMBL" id="KDR67880.1"/>
    </source>
</evidence>
<organism evidence="1 2">
    <name type="scientific">Galerina marginata (strain CBS 339.88)</name>
    <dbReference type="NCBI Taxonomy" id="685588"/>
    <lineage>
        <taxon>Eukaryota</taxon>
        <taxon>Fungi</taxon>
        <taxon>Dikarya</taxon>
        <taxon>Basidiomycota</taxon>
        <taxon>Agaricomycotina</taxon>
        <taxon>Agaricomycetes</taxon>
        <taxon>Agaricomycetidae</taxon>
        <taxon>Agaricales</taxon>
        <taxon>Agaricineae</taxon>
        <taxon>Strophariaceae</taxon>
        <taxon>Galerina</taxon>
    </lineage>
</organism>
<sequence length="89" mass="10765">MTLSPDYYYHIFSQSTYVYHRGQLLLWHVVIELYCLKVSWWYFDQYCSLVRTAERSIHAQLSDLGKLVSHHSQQTWQNFKGTWKILSHP</sequence>
<dbReference type="AlphaFoldDB" id="A0A067SAF6"/>
<name>A0A067SAF6_GALM3</name>
<reference evidence="2" key="1">
    <citation type="journal article" date="2014" name="Proc. Natl. Acad. Sci. U.S.A.">
        <title>Extensive sampling of basidiomycete genomes demonstrates inadequacy of the white-rot/brown-rot paradigm for wood decay fungi.</title>
        <authorList>
            <person name="Riley R."/>
            <person name="Salamov A.A."/>
            <person name="Brown D.W."/>
            <person name="Nagy L.G."/>
            <person name="Floudas D."/>
            <person name="Held B.W."/>
            <person name="Levasseur A."/>
            <person name="Lombard V."/>
            <person name="Morin E."/>
            <person name="Otillar R."/>
            <person name="Lindquist E.A."/>
            <person name="Sun H."/>
            <person name="LaButti K.M."/>
            <person name="Schmutz J."/>
            <person name="Jabbour D."/>
            <person name="Luo H."/>
            <person name="Baker S.E."/>
            <person name="Pisabarro A.G."/>
            <person name="Walton J.D."/>
            <person name="Blanchette R.A."/>
            <person name="Henrissat B."/>
            <person name="Martin F."/>
            <person name="Cullen D."/>
            <person name="Hibbett D.S."/>
            <person name="Grigoriev I.V."/>
        </authorList>
    </citation>
    <scope>NUCLEOTIDE SEQUENCE [LARGE SCALE GENOMIC DNA]</scope>
    <source>
        <strain evidence="2">CBS 339.88</strain>
    </source>
</reference>